<dbReference type="NCBIfam" id="NF045781">
    <property type="entry name" value="Spaf1101_AAA_ATP"/>
    <property type="match status" value="1"/>
</dbReference>
<dbReference type="InterPro" id="IPR054798">
    <property type="entry name" value="Spaf_1101-like"/>
</dbReference>
<dbReference type="Gene3D" id="3.20.20.140">
    <property type="entry name" value="Metal-dependent hydrolases"/>
    <property type="match status" value="1"/>
</dbReference>
<dbReference type="InterPro" id="IPR016195">
    <property type="entry name" value="Pol/histidinol_Pase-like"/>
</dbReference>
<organism evidence="2 3">
    <name type="scientific">Sutcliffiella rhizosphaerae</name>
    <dbReference type="NCBI Taxonomy" id="2880967"/>
    <lineage>
        <taxon>Bacteria</taxon>
        <taxon>Bacillati</taxon>
        <taxon>Bacillota</taxon>
        <taxon>Bacilli</taxon>
        <taxon>Bacillales</taxon>
        <taxon>Bacillaceae</taxon>
        <taxon>Sutcliffiella</taxon>
    </lineage>
</organism>
<dbReference type="InterPro" id="IPR003959">
    <property type="entry name" value="ATPase_AAA_core"/>
</dbReference>
<dbReference type="PANTHER" id="PTHR32182:SF22">
    <property type="entry name" value="ATP-DEPENDENT ENDONUCLEASE, OLD FAMILY-RELATED"/>
    <property type="match status" value="1"/>
</dbReference>
<dbReference type="RefSeq" id="WP_230504594.1">
    <property type="nucleotide sequence ID" value="NZ_CAKJTJ010000042.1"/>
</dbReference>
<dbReference type="SUPFAM" id="SSF89550">
    <property type="entry name" value="PHP domain-like"/>
    <property type="match status" value="1"/>
</dbReference>
<accession>A0ABN8AG90</accession>
<dbReference type="Proteomes" id="UP000789833">
    <property type="component" value="Unassembled WGS sequence"/>
</dbReference>
<proteinExistence type="predicted"/>
<dbReference type="EMBL" id="CAKJTJ010000042">
    <property type="protein sequence ID" value="CAG9623284.1"/>
    <property type="molecule type" value="Genomic_DNA"/>
</dbReference>
<keyword evidence="3" id="KW-1185">Reference proteome</keyword>
<gene>
    <name evidence="2" type="ORF">BACCIP111883_04085</name>
</gene>
<protein>
    <recommendedName>
        <fullName evidence="1">ATPase AAA-type core domain-containing protein</fullName>
    </recommendedName>
</protein>
<comment type="caution">
    <text evidence="2">The sequence shown here is derived from an EMBL/GenBank/DDBJ whole genome shotgun (WGS) entry which is preliminary data.</text>
</comment>
<sequence length="838" mass="96305">MSTNIGLKKVYSEIELLKESYGRLHKCEFHIHTPASYDYRLNTGKIFKNLTLNDVLEIARNEEYLSDELILDLQQNKTEEHNQLVSSLNEKSGTSYKDLREIIAYELIANKLYQNDIEIAVISDHNTIKGYNNLRDALIRLYETRYKAEQKKCIRLFLGIEISCSDRYHLVAIFNEENYPTVNRFVEKYIHSEEDGTYISCLDMVNKVLEHNGIPYIAHINSNDLLGTDLYKRSLFNDSGLFIVGLTNSDSNKKTFDRLKPFSSNVNKNFCCINEGDSHELNQIGIRNSWIKFNSINFSSLKKAFLDHHVCIYRDKPKNSDKFIKGLYIVPGDDGGFLISKNEPNAPFLVDFSRDLNCIIGGRGVGKSTILNILETVFTLEVKDKKSLKFISKNKVIYIVFYFKGEDYIVQFIPQVGSTGYTEAFFLEKAFKEGVVTGKSLVLAPHWIELNKVVIQEKDKVIFEKIEQSKAIELLNEVYKKSFSINNIIEQINSGKVSDFIREIILNGNKFNSINKYTLLLQQCNNNNFRKVLRTEMKNIVNDLAERNRQVYSVIKEFNEKNLKLIQVTSSLTSLDPSEYIDILGINGKSNVANTYLTWNDIEKYLYTIVKKMNYLQFLDLLLNKKHNVLEEVINIKSFVTQRSLGGFDEINSSNLRKIYNSVESRLFRDIDKMNSSLSRFLNLQDDYTLMFNINSKESVESTSVLMREIETLSLGQKVVAILTFLFNFGEHSLDSTPLVIDQPEDNLDNQYIYKNLVESLKNVKNSRQVIISTHSSTIVTNADAEQVIVLESNNTNGWLVKKGYPGDRVIIKHILTILEGGEQSFSQKAKTYSNVLS</sequence>
<dbReference type="PANTHER" id="PTHR32182">
    <property type="entry name" value="DNA REPLICATION AND REPAIR PROTEIN RECF"/>
    <property type="match status" value="1"/>
</dbReference>
<evidence type="ECO:0000313" key="2">
    <source>
        <dbReference type="EMBL" id="CAG9623284.1"/>
    </source>
</evidence>
<dbReference type="Gene3D" id="3.40.50.300">
    <property type="entry name" value="P-loop containing nucleotide triphosphate hydrolases"/>
    <property type="match status" value="2"/>
</dbReference>
<dbReference type="Pfam" id="PF13304">
    <property type="entry name" value="AAA_21"/>
    <property type="match status" value="1"/>
</dbReference>
<evidence type="ECO:0000259" key="1">
    <source>
        <dbReference type="Pfam" id="PF13304"/>
    </source>
</evidence>
<name>A0ABN8AG90_9BACI</name>
<dbReference type="InterPro" id="IPR027417">
    <property type="entry name" value="P-loop_NTPase"/>
</dbReference>
<reference evidence="2 3" key="1">
    <citation type="submission" date="2021-10" db="EMBL/GenBank/DDBJ databases">
        <authorList>
            <person name="Criscuolo A."/>
        </authorList>
    </citation>
    <scope>NUCLEOTIDE SEQUENCE [LARGE SCALE GENOMIC DNA]</scope>
    <source>
        <strain evidence="3">CIP 111883</strain>
    </source>
</reference>
<dbReference type="SUPFAM" id="SSF52540">
    <property type="entry name" value="P-loop containing nucleoside triphosphate hydrolases"/>
    <property type="match status" value="1"/>
</dbReference>
<feature type="domain" description="ATPase AAA-type core" evidence="1">
    <location>
        <begin position="622"/>
        <end position="780"/>
    </location>
</feature>
<evidence type="ECO:0000313" key="3">
    <source>
        <dbReference type="Proteomes" id="UP000789833"/>
    </source>
</evidence>